<dbReference type="InterPro" id="IPR032350">
    <property type="entry name" value="Nbr1_FW"/>
</dbReference>
<feature type="region of interest" description="Disordered" evidence="1">
    <location>
        <begin position="399"/>
        <end position="424"/>
    </location>
</feature>
<dbReference type="EMBL" id="JABCKV010000007">
    <property type="protein sequence ID" value="KAG5647694.1"/>
    <property type="molecule type" value="Genomic_DNA"/>
</dbReference>
<sequence>MVAGHSSGAIALFGNSLVGAKGAHLQFRSIADDWSAAVDYSLYRLPSDARLQPEFRAESPTAPETTINPSTGSTLELPPIELFPELSSPLPSRISFVEDNNFNNSSAVAWTGESLSSLVRPTLEHLVGTTGNQEGATIARPNTDVFTGDSSLDNEALLHRPPISSDSLLMQEIIPLAEVLDGYQSIHRPEELPECLPDVASKDGFVGDHATADGPGQTIISTEQTSANRSTEFNAEWVEDITCPDGQLFGPRTTFIKVWRMVNTGENIWPTGIKVVHVFGDSLETGNSDPKFAPMVTMNPVGPQDQKNIWTGELKLTNTVSIRVVNPWYHIDHPEDIASEVIALPDPTLQAQSPVASNDYEESSSSMVIMPDPTLPQEPLPILSNDRLASRLGTSDLEHLSDDDALSDSSSLSYVSVPRPSEDEDDYLYAASRADVLDNFAAEPTAGDYDVPYDSNTSEEE</sequence>
<dbReference type="Pfam" id="PF16158">
    <property type="entry name" value="N_BRCA1_IG"/>
    <property type="match status" value="1"/>
</dbReference>
<feature type="compositionally biased region" description="Polar residues" evidence="1">
    <location>
        <begin position="62"/>
        <end position="74"/>
    </location>
</feature>
<organism evidence="3 4">
    <name type="scientific">Asterophora parasitica</name>
    <dbReference type="NCBI Taxonomy" id="117018"/>
    <lineage>
        <taxon>Eukaryota</taxon>
        <taxon>Fungi</taxon>
        <taxon>Dikarya</taxon>
        <taxon>Basidiomycota</taxon>
        <taxon>Agaricomycotina</taxon>
        <taxon>Agaricomycetes</taxon>
        <taxon>Agaricomycetidae</taxon>
        <taxon>Agaricales</taxon>
        <taxon>Tricholomatineae</taxon>
        <taxon>Lyophyllaceae</taxon>
        <taxon>Asterophora</taxon>
    </lineage>
</organism>
<dbReference type="InterPro" id="IPR013783">
    <property type="entry name" value="Ig-like_fold"/>
</dbReference>
<keyword evidence="4" id="KW-1185">Reference proteome</keyword>
<accession>A0A9P7GBY4</accession>
<proteinExistence type="predicted"/>
<reference evidence="3" key="2">
    <citation type="submission" date="2021-10" db="EMBL/GenBank/DDBJ databases">
        <title>Phylogenomics reveals ancestral predisposition of the termite-cultivated fungus Termitomyces towards a domesticated lifestyle.</title>
        <authorList>
            <person name="Auxier B."/>
            <person name="Grum-Grzhimaylo A."/>
            <person name="Cardenas M.E."/>
            <person name="Lodge J.D."/>
            <person name="Laessoe T."/>
            <person name="Pedersen O."/>
            <person name="Smith M.E."/>
            <person name="Kuyper T.W."/>
            <person name="Franco-Molano E.A."/>
            <person name="Baroni T.J."/>
            <person name="Aanen D.K."/>
        </authorList>
    </citation>
    <scope>NUCLEOTIDE SEQUENCE</scope>
    <source>
        <strain evidence="3">AP01</strain>
        <tissue evidence="3">Mycelium</tissue>
    </source>
</reference>
<protein>
    <recommendedName>
        <fullName evidence="2">Nbr1 FW domain-containing protein</fullName>
    </recommendedName>
</protein>
<evidence type="ECO:0000259" key="2">
    <source>
        <dbReference type="Pfam" id="PF16158"/>
    </source>
</evidence>
<feature type="domain" description="Nbr1 FW" evidence="2">
    <location>
        <begin position="242"/>
        <end position="309"/>
    </location>
</feature>
<feature type="region of interest" description="Disordered" evidence="1">
    <location>
        <begin position="441"/>
        <end position="461"/>
    </location>
</feature>
<evidence type="ECO:0000256" key="1">
    <source>
        <dbReference type="SAM" id="MobiDB-lite"/>
    </source>
</evidence>
<feature type="region of interest" description="Disordered" evidence="1">
    <location>
        <begin position="54"/>
        <end position="74"/>
    </location>
</feature>
<evidence type="ECO:0000313" key="3">
    <source>
        <dbReference type="EMBL" id="KAG5647694.1"/>
    </source>
</evidence>
<dbReference type="Proteomes" id="UP000775547">
    <property type="component" value="Unassembled WGS sequence"/>
</dbReference>
<comment type="caution">
    <text evidence="3">The sequence shown here is derived from an EMBL/GenBank/DDBJ whole genome shotgun (WGS) entry which is preliminary data.</text>
</comment>
<gene>
    <name evidence="3" type="ORF">DXG03_008417</name>
</gene>
<feature type="region of interest" description="Disordered" evidence="1">
    <location>
        <begin position="351"/>
        <end position="381"/>
    </location>
</feature>
<reference evidence="3" key="1">
    <citation type="submission" date="2020-07" db="EMBL/GenBank/DDBJ databases">
        <authorList>
            <person name="Nieuwenhuis M."/>
            <person name="Van De Peppel L.J.J."/>
        </authorList>
    </citation>
    <scope>NUCLEOTIDE SEQUENCE</scope>
    <source>
        <strain evidence="3">AP01</strain>
        <tissue evidence="3">Mycelium</tissue>
    </source>
</reference>
<evidence type="ECO:0000313" key="4">
    <source>
        <dbReference type="Proteomes" id="UP000775547"/>
    </source>
</evidence>
<dbReference type="PANTHER" id="PTHR20930:SF0">
    <property type="entry name" value="PROTEIN ILRUN"/>
    <property type="match status" value="1"/>
</dbReference>
<dbReference type="AlphaFoldDB" id="A0A9P7GBY4"/>
<dbReference type="CDD" id="cd14947">
    <property type="entry name" value="NBR1_like"/>
    <property type="match status" value="1"/>
</dbReference>
<dbReference type="OrthoDB" id="661148at2759"/>
<name>A0A9P7GBY4_9AGAR</name>
<dbReference type="Gene3D" id="2.60.40.10">
    <property type="entry name" value="Immunoglobulins"/>
    <property type="match status" value="1"/>
</dbReference>
<dbReference type="PANTHER" id="PTHR20930">
    <property type="entry name" value="OVARIAN CARCINOMA ANTIGEN CA125-RELATED"/>
    <property type="match status" value="1"/>
</dbReference>